<evidence type="ECO:0000259" key="4">
    <source>
        <dbReference type="SMART" id="SM00903"/>
    </source>
</evidence>
<dbReference type="EMBL" id="UGSJ01000001">
    <property type="protein sequence ID" value="SUA93100.1"/>
    <property type="molecule type" value="Genomic_DNA"/>
</dbReference>
<evidence type="ECO:0000313" key="5">
    <source>
        <dbReference type="EMBL" id="SUA93100.1"/>
    </source>
</evidence>
<name>A0AAJ4ZGX0_PANPU</name>
<dbReference type="Proteomes" id="UP000254589">
    <property type="component" value="Unassembled WGS sequence"/>
</dbReference>
<sequence>MGTGLGRDHEILRAHLIRHALPASCRLYGPQLTLRAAFFGGREPRYHGSLAIAVDRRTAAPMASLQSRYVRRVPDMTERLPVELPKAYRLLNHGPTVLVGSAHGRRRNVMAAAWSMPLDFSPPKVAVVIDRNTLTRELVEGSGEFSLNVPARAIARETLAVGSVSGHDTDKFASGTGVQAFEASRIGAPLIGGCLAWLECRVIPEPHNQDRYDLFLGEVVAAWADPRAFRDGRWQFEPGVPRSLHYIAGGNFFETGAAFEVKS</sequence>
<protein>
    <submittedName>
        <fullName evidence="5">Flavin reductase like domain</fullName>
    </submittedName>
</protein>
<evidence type="ECO:0000256" key="3">
    <source>
        <dbReference type="ARBA" id="ARBA00038054"/>
    </source>
</evidence>
<comment type="cofactor">
    <cofactor evidence="1">
        <name>FMN</name>
        <dbReference type="ChEBI" id="CHEBI:58210"/>
    </cofactor>
</comment>
<dbReference type="SUPFAM" id="SSF50475">
    <property type="entry name" value="FMN-binding split barrel"/>
    <property type="match status" value="1"/>
</dbReference>
<dbReference type="GO" id="GO:0010181">
    <property type="term" value="F:FMN binding"/>
    <property type="evidence" value="ECO:0007669"/>
    <property type="project" value="InterPro"/>
</dbReference>
<proteinExistence type="inferred from homology"/>
<dbReference type="AlphaFoldDB" id="A0AAJ4ZGX0"/>
<evidence type="ECO:0000313" key="6">
    <source>
        <dbReference type="Proteomes" id="UP000254589"/>
    </source>
</evidence>
<dbReference type="Pfam" id="PF01613">
    <property type="entry name" value="Flavin_Reduct"/>
    <property type="match status" value="1"/>
</dbReference>
<comment type="caution">
    <text evidence="5">The sequence shown here is derived from an EMBL/GenBank/DDBJ whole genome shotgun (WGS) entry which is preliminary data.</text>
</comment>
<dbReference type="InterPro" id="IPR002563">
    <property type="entry name" value="Flavin_Rdtase-like_dom"/>
</dbReference>
<dbReference type="Gene3D" id="2.30.110.10">
    <property type="entry name" value="Electron Transport, Fmn-binding Protein, Chain A"/>
    <property type="match status" value="1"/>
</dbReference>
<evidence type="ECO:0000256" key="1">
    <source>
        <dbReference type="ARBA" id="ARBA00001917"/>
    </source>
</evidence>
<dbReference type="InterPro" id="IPR052174">
    <property type="entry name" value="Flavoredoxin"/>
</dbReference>
<accession>A0AAJ4ZGX0</accession>
<keyword evidence="2" id="KW-0285">Flavoprotein</keyword>
<dbReference type="GO" id="GO:0016646">
    <property type="term" value="F:oxidoreductase activity, acting on the CH-NH group of donors, NAD or NADP as acceptor"/>
    <property type="evidence" value="ECO:0007669"/>
    <property type="project" value="UniProtKB-ARBA"/>
</dbReference>
<dbReference type="InterPro" id="IPR012349">
    <property type="entry name" value="Split_barrel_FMN-bd"/>
</dbReference>
<feature type="domain" description="Flavin reductase like" evidence="4">
    <location>
        <begin position="89"/>
        <end position="231"/>
    </location>
</feature>
<organism evidence="5 6">
    <name type="scientific">Pandoraea pulmonicola</name>
    <dbReference type="NCBI Taxonomy" id="93221"/>
    <lineage>
        <taxon>Bacteria</taxon>
        <taxon>Pseudomonadati</taxon>
        <taxon>Pseudomonadota</taxon>
        <taxon>Betaproteobacteria</taxon>
        <taxon>Burkholderiales</taxon>
        <taxon>Burkholderiaceae</taxon>
        <taxon>Pandoraea</taxon>
    </lineage>
</organism>
<evidence type="ECO:0000256" key="2">
    <source>
        <dbReference type="ARBA" id="ARBA00022630"/>
    </source>
</evidence>
<dbReference type="PANTHER" id="PTHR43567:SF1">
    <property type="entry name" value="FLAVOREDOXIN"/>
    <property type="match status" value="1"/>
</dbReference>
<comment type="similarity">
    <text evidence="3">Belongs to the flavoredoxin family.</text>
</comment>
<reference evidence="5 6" key="1">
    <citation type="submission" date="2018-06" db="EMBL/GenBank/DDBJ databases">
        <authorList>
            <consortium name="Pathogen Informatics"/>
            <person name="Doyle S."/>
        </authorList>
    </citation>
    <scope>NUCLEOTIDE SEQUENCE [LARGE SCALE GENOMIC DNA]</scope>
    <source>
        <strain evidence="5 6">NCTC13159</strain>
    </source>
</reference>
<dbReference type="PANTHER" id="PTHR43567">
    <property type="entry name" value="FLAVOREDOXIN-RELATED-RELATED"/>
    <property type="match status" value="1"/>
</dbReference>
<gene>
    <name evidence="5" type="ORF">NCTC13159_04652</name>
</gene>
<dbReference type="SMART" id="SM00903">
    <property type="entry name" value="Flavin_Reduct"/>
    <property type="match status" value="1"/>
</dbReference>